<protein>
    <recommendedName>
        <fullName evidence="5">Glycosyl hydrolases family 22 (GH22) domain-containing protein</fullName>
    </recommendedName>
</protein>
<evidence type="ECO:0000313" key="7">
    <source>
        <dbReference type="Proteomes" id="UP000001646"/>
    </source>
</evidence>
<keyword evidence="4" id="KW-0732">Signal</keyword>
<keyword evidence="7" id="KW-1185">Reference proteome</keyword>
<sequence>MAPLLQTLLLLACFVEATQAKIFDRCQLAHVLKDNGLDAFEGISLADWICMAFFESGFDTEAIDWHNDGTKDYGIFHINSGWWCKDESLDSSSENLCSMNCKDLSDDDITDDINCAKRIVQDPQSMGAWNQWKMHCKDQDLFRWVKGCQL</sequence>
<feature type="domain" description="Glycosyl hydrolases family 22 (GH22)" evidence="5">
    <location>
        <begin position="97"/>
        <end position="115"/>
    </location>
</feature>
<evidence type="ECO:0000256" key="1">
    <source>
        <dbReference type="ARBA" id="ARBA00010859"/>
    </source>
</evidence>
<dbReference type="HOGENOM" id="CLU_111620_0_1_1"/>
<keyword evidence="2" id="KW-1015">Disulfide bond</keyword>
<dbReference type="InterPro" id="IPR023346">
    <property type="entry name" value="Lysozyme-like_dom_sf"/>
</dbReference>
<reference evidence="6" key="2">
    <citation type="submission" date="2025-08" db="UniProtKB">
        <authorList>
            <consortium name="Ensembl"/>
        </authorList>
    </citation>
    <scope>IDENTIFICATION</scope>
</reference>
<dbReference type="CDD" id="cd16897">
    <property type="entry name" value="LYZ_C"/>
    <property type="match status" value="1"/>
</dbReference>
<dbReference type="Ensembl" id="ENSACAT00000013929.4">
    <property type="protein sequence ID" value="ENSACAP00000013648.3"/>
    <property type="gene ID" value="ENSACAG00000013766.4"/>
</dbReference>
<accession>H9GKE7</accession>
<reference evidence="6" key="1">
    <citation type="submission" date="2009-12" db="EMBL/GenBank/DDBJ databases">
        <title>The Genome Sequence of Anolis carolinensis (Green Anole Lizard).</title>
        <authorList>
            <consortium name="The Genome Sequencing Platform"/>
            <person name="Di Palma F."/>
            <person name="Alfoldi J."/>
            <person name="Heiman D."/>
            <person name="Young S."/>
            <person name="Grabherr M."/>
            <person name="Johnson J."/>
            <person name="Lander E.S."/>
            <person name="Lindblad-Toh K."/>
        </authorList>
    </citation>
    <scope>NUCLEOTIDE SEQUENCE [LARGE SCALE GENOMIC DNA]</scope>
    <source>
        <strain evidence="6">JBL SC #1</strain>
    </source>
</reference>
<dbReference type="Pfam" id="PF00062">
    <property type="entry name" value="Lys"/>
    <property type="match status" value="1"/>
</dbReference>
<dbReference type="OrthoDB" id="17373at2759"/>
<dbReference type="GeneID" id="100558421"/>
<feature type="chain" id="PRO_5003619463" description="Glycosyl hydrolases family 22 (GH22) domain-containing protein" evidence="4">
    <location>
        <begin position="21"/>
        <end position="150"/>
    </location>
</feature>
<dbReference type="InterPro" id="IPR019799">
    <property type="entry name" value="Glyco_hydro_22_CS"/>
</dbReference>
<dbReference type="KEGG" id="acs:100558421"/>
<dbReference type="PROSITE" id="PS00128">
    <property type="entry name" value="GLYCOSYL_HYDROL_F22_1"/>
    <property type="match status" value="1"/>
</dbReference>
<feature type="signal peptide" evidence="4">
    <location>
        <begin position="1"/>
        <end position="20"/>
    </location>
</feature>
<evidence type="ECO:0000313" key="6">
    <source>
        <dbReference type="Ensembl" id="ENSACAP00000013648.3"/>
    </source>
</evidence>
<dbReference type="SMART" id="SM00263">
    <property type="entry name" value="LYZ1"/>
    <property type="match status" value="1"/>
</dbReference>
<reference evidence="6" key="3">
    <citation type="submission" date="2025-09" db="UniProtKB">
        <authorList>
            <consortium name="Ensembl"/>
        </authorList>
    </citation>
    <scope>IDENTIFICATION</scope>
</reference>
<dbReference type="PROSITE" id="PS51348">
    <property type="entry name" value="GLYCOSYL_HYDROL_F22_2"/>
    <property type="match status" value="1"/>
</dbReference>
<evidence type="ECO:0000256" key="3">
    <source>
        <dbReference type="RuleBase" id="RU004440"/>
    </source>
</evidence>
<dbReference type="SUPFAM" id="SSF53955">
    <property type="entry name" value="Lysozyme-like"/>
    <property type="match status" value="1"/>
</dbReference>
<gene>
    <name evidence="6" type="primary">LOC100558421</name>
</gene>
<dbReference type="Proteomes" id="UP000001646">
    <property type="component" value="Unplaced"/>
</dbReference>
<proteinExistence type="inferred from homology"/>
<dbReference type="GO" id="GO:0003796">
    <property type="term" value="F:lysozyme activity"/>
    <property type="evidence" value="ECO:0000318"/>
    <property type="project" value="GO_Central"/>
</dbReference>
<dbReference type="AlphaFoldDB" id="H9GKE7"/>
<dbReference type="PANTHER" id="PTHR11407">
    <property type="entry name" value="LYSOZYME C"/>
    <property type="match status" value="1"/>
</dbReference>
<dbReference type="Bgee" id="ENSACAG00000013766">
    <property type="expression patterns" value="Expressed in brain and 3 other cell types or tissues"/>
</dbReference>
<dbReference type="SMR" id="H9GKE7"/>
<dbReference type="OMA" id="AWWCNNG"/>
<dbReference type="Gene3D" id="1.10.530.10">
    <property type="match status" value="1"/>
</dbReference>
<dbReference type="PRINTS" id="PR00137">
    <property type="entry name" value="LYSOZYME"/>
</dbReference>
<dbReference type="PANTHER" id="PTHR11407:SF69">
    <property type="entry name" value="LYSOZYME C, MILK ISOZYME"/>
    <property type="match status" value="1"/>
</dbReference>
<evidence type="ECO:0000256" key="4">
    <source>
        <dbReference type="SAM" id="SignalP"/>
    </source>
</evidence>
<dbReference type="FunFam" id="1.10.530.10:FF:000001">
    <property type="entry name" value="Lysozyme C"/>
    <property type="match status" value="1"/>
</dbReference>
<dbReference type="PRINTS" id="PR00135">
    <property type="entry name" value="LYZLACT"/>
</dbReference>
<organism evidence="6 7">
    <name type="scientific">Anolis carolinensis</name>
    <name type="common">Green anole</name>
    <name type="synonym">American chameleon</name>
    <dbReference type="NCBI Taxonomy" id="28377"/>
    <lineage>
        <taxon>Eukaryota</taxon>
        <taxon>Metazoa</taxon>
        <taxon>Chordata</taxon>
        <taxon>Craniata</taxon>
        <taxon>Vertebrata</taxon>
        <taxon>Euteleostomi</taxon>
        <taxon>Lepidosauria</taxon>
        <taxon>Squamata</taxon>
        <taxon>Bifurcata</taxon>
        <taxon>Unidentata</taxon>
        <taxon>Episquamata</taxon>
        <taxon>Toxicofera</taxon>
        <taxon>Iguania</taxon>
        <taxon>Dactyloidae</taxon>
        <taxon>Anolis</taxon>
    </lineage>
</organism>
<dbReference type="InParanoid" id="H9GKE7"/>
<dbReference type="eggNOG" id="ENOG502SCGK">
    <property type="taxonomic scope" value="Eukaryota"/>
</dbReference>
<name>H9GKE7_ANOCA</name>
<comment type="similarity">
    <text evidence="1 3">Belongs to the glycosyl hydrolase 22 family.</text>
</comment>
<dbReference type="GeneTree" id="ENSGT00940000159227"/>
<evidence type="ECO:0000256" key="2">
    <source>
        <dbReference type="ARBA" id="ARBA00023157"/>
    </source>
</evidence>
<dbReference type="InterPro" id="IPR000974">
    <property type="entry name" value="Glyco_hydro_22_lys"/>
</dbReference>
<dbReference type="InterPro" id="IPR001916">
    <property type="entry name" value="Glyco_hydro_22"/>
</dbReference>
<evidence type="ECO:0000259" key="5">
    <source>
        <dbReference type="PROSITE" id="PS00128"/>
    </source>
</evidence>